<feature type="chain" id="PRO_5046589953" evidence="2">
    <location>
        <begin position="25"/>
        <end position="67"/>
    </location>
</feature>
<evidence type="ECO:0000256" key="2">
    <source>
        <dbReference type="SAM" id="SignalP"/>
    </source>
</evidence>
<evidence type="ECO:0000313" key="3">
    <source>
        <dbReference type="EMBL" id="MDT8997771.1"/>
    </source>
</evidence>
<comment type="caution">
    <text evidence="3">The sequence shown here is derived from an EMBL/GenBank/DDBJ whole genome shotgun (WGS) entry which is preliminary data.</text>
</comment>
<keyword evidence="4" id="KW-1185">Reference proteome</keyword>
<evidence type="ECO:0000256" key="1">
    <source>
        <dbReference type="SAM" id="Phobius"/>
    </source>
</evidence>
<keyword evidence="1" id="KW-1133">Transmembrane helix</keyword>
<dbReference type="Proteomes" id="UP001246372">
    <property type="component" value="Unassembled WGS sequence"/>
</dbReference>
<dbReference type="InterPro" id="IPR008020">
    <property type="entry name" value="G8P"/>
</dbReference>
<dbReference type="Pfam" id="PF05356">
    <property type="entry name" value="Phage_Coat_B"/>
    <property type="match status" value="1"/>
</dbReference>
<keyword evidence="1" id="KW-0472">Membrane</keyword>
<feature type="transmembrane region" description="Helical" evidence="1">
    <location>
        <begin position="40"/>
        <end position="60"/>
    </location>
</feature>
<protein>
    <submittedName>
        <fullName evidence="3">Major capsid protein</fullName>
    </submittedName>
</protein>
<accession>A0ABU3P5B8</accession>
<reference evidence="3" key="1">
    <citation type="submission" date="2023-09" db="EMBL/GenBank/DDBJ databases">
        <title>Paucibacter sp. APW11 Genome sequencing and assembly.</title>
        <authorList>
            <person name="Kim I."/>
        </authorList>
    </citation>
    <scope>NUCLEOTIDE SEQUENCE</scope>
    <source>
        <strain evidence="3">APW11</strain>
    </source>
</reference>
<keyword evidence="1" id="KW-0812">Transmembrane</keyword>
<feature type="signal peptide" evidence="2">
    <location>
        <begin position="1"/>
        <end position="24"/>
    </location>
</feature>
<keyword evidence="2" id="KW-0732">Signal</keyword>
<sequence>MNKKFLKRAAVVAIGLATAAAAHADAIDLTGPLADIKSAAAAVATIGGAVFTVHIGIKVWKWITRSA</sequence>
<evidence type="ECO:0000313" key="4">
    <source>
        <dbReference type="Proteomes" id="UP001246372"/>
    </source>
</evidence>
<proteinExistence type="predicted"/>
<dbReference type="RefSeq" id="WP_315647998.1">
    <property type="nucleotide sequence ID" value="NZ_JAVXZY010000001.1"/>
</dbReference>
<dbReference type="SUPFAM" id="SSF57987">
    <property type="entry name" value="Inovirus (filamentous phage) major coat protein"/>
    <property type="match status" value="1"/>
</dbReference>
<dbReference type="EMBL" id="JAVXZY010000001">
    <property type="protein sequence ID" value="MDT8997771.1"/>
    <property type="molecule type" value="Genomic_DNA"/>
</dbReference>
<gene>
    <name evidence="3" type="ORF">RQP53_00615</name>
</gene>
<name>A0ABU3P5B8_9BURK</name>
<organism evidence="3 4">
    <name type="scientific">Roseateles aquae</name>
    <dbReference type="NCBI Taxonomy" id="3077235"/>
    <lineage>
        <taxon>Bacteria</taxon>
        <taxon>Pseudomonadati</taxon>
        <taxon>Pseudomonadota</taxon>
        <taxon>Betaproteobacteria</taxon>
        <taxon>Burkholderiales</taxon>
        <taxon>Sphaerotilaceae</taxon>
        <taxon>Roseateles</taxon>
    </lineage>
</organism>